<feature type="transmembrane region" description="Helical" evidence="12">
    <location>
        <begin position="187"/>
        <end position="211"/>
    </location>
</feature>
<keyword evidence="7 10" id="KW-0675">Receptor</keyword>
<dbReference type="PANTHER" id="PTHR24246">
    <property type="entry name" value="OLFACTORY RECEPTOR AND ADENOSINE RECEPTOR"/>
    <property type="match status" value="1"/>
</dbReference>
<evidence type="ECO:0000256" key="8">
    <source>
        <dbReference type="ARBA" id="ARBA00023180"/>
    </source>
</evidence>
<dbReference type="InterPro" id="IPR017452">
    <property type="entry name" value="GPCR_Rhodpsn_7TM"/>
</dbReference>
<feature type="transmembrane region" description="Helical" evidence="12">
    <location>
        <begin position="389"/>
        <end position="410"/>
    </location>
</feature>
<evidence type="ECO:0000256" key="4">
    <source>
        <dbReference type="ARBA" id="ARBA00022989"/>
    </source>
</evidence>
<keyword evidence="2" id="KW-1003">Cell membrane</keyword>
<comment type="subcellular location">
    <subcellularLocation>
        <location evidence="1">Cell membrane</location>
        <topology evidence="1">Multi-pass membrane protein</topology>
    </subcellularLocation>
</comment>
<dbReference type="GO" id="GO:0005886">
    <property type="term" value="C:plasma membrane"/>
    <property type="evidence" value="ECO:0007669"/>
    <property type="project" value="UniProtKB-SubCell"/>
</dbReference>
<comment type="similarity">
    <text evidence="10">Belongs to the G-protein coupled receptor 1 family.</text>
</comment>
<accession>A0AAV3ZRM6</accession>
<evidence type="ECO:0000256" key="2">
    <source>
        <dbReference type="ARBA" id="ARBA00022475"/>
    </source>
</evidence>
<dbReference type="SUPFAM" id="SSF81321">
    <property type="entry name" value="Family A G protein-coupled receptor-like"/>
    <property type="match status" value="1"/>
</dbReference>
<dbReference type="GO" id="GO:0004930">
    <property type="term" value="F:G protein-coupled receptor activity"/>
    <property type="evidence" value="ECO:0007669"/>
    <property type="project" value="UniProtKB-KW"/>
</dbReference>
<dbReference type="AlphaFoldDB" id="A0AAV3ZRM6"/>
<dbReference type="SMART" id="SM01381">
    <property type="entry name" value="7TM_GPCR_Srsx"/>
    <property type="match status" value="1"/>
</dbReference>
<dbReference type="PANTHER" id="PTHR24246:SF27">
    <property type="entry name" value="ADENOSINE RECEPTOR, ISOFORM A"/>
    <property type="match status" value="1"/>
</dbReference>
<dbReference type="PRINTS" id="PR00237">
    <property type="entry name" value="GPCRRHODOPSN"/>
</dbReference>
<evidence type="ECO:0000256" key="3">
    <source>
        <dbReference type="ARBA" id="ARBA00022692"/>
    </source>
</evidence>
<evidence type="ECO:0000256" key="11">
    <source>
        <dbReference type="SAM" id="MobiDB-lite"/>
    </source>
</evidence>
<keyword evidence="3 10" id="KW-0812">Transmembrane</keyword>
<protein>
    <submittedName>
        <fullName evidence="14">Adenosine receptor a2</fullName>
    </submittedName>
</protein>
<feature type="transmembrane region" description="Helical" evidence="12">
    <location>
        <begin position="113"/>
        <end position="135"/>
    </location>
</feature>
<evidence type="ECO:0000256" key="1">
    <source>
        <dbReference type="ARBA" id="ARBA00004651"/>
    </source>
</evidence>
<comment type="caution">
    <text evidence="14">The sequence shown here is derived from an EMBL/GenBank/DDBJ whole genome shotgun (WGS) entry which is preliminary data.</text>
</comment>
<evidence type="ECO:0000256" key="7">
    <source>
        <dbReference type="ARBA" id="ARBA00023170"/>
    </source>
</evidence>
<keyword evidence="5 10" id="KW-0297">G-protein coupled receptor</keyword>
<evidence type="ECO:0000256" key="5">
    <source>
        <dbReference type="ARBA" id="ARBA00023040"/>
    </source>
</evidence>
<evidence type="ECO:0000256" key="12">
    <source>
        <dbReference type="SAM" id="Phobius"/>
    </source>
</evidence>
<organism evidence="14 15">
    <name type="scientific">Plakobranchus ocellatus</name>
    <dbReference type="NCBI Taxonomy" id="259542"/>
    <lineage>
        <taxon>Eukaryota</taxon>
        <taxon>Metazoa</taxon>
        <taxon>Spiralia</taxon>
        <taxon>Lophotrochozoa</taxon>
        <taxon>Mollusca</taxon>
        <taxon>Gastropoda</taxon>
        <taxon>Heterobranchia</taxon>
        <taxon>Euthyneura</taxon>
        <taxon>Panpulmonata</taxon>
        <taxon>Sacoglossa</taxon>
        <taxon>Placobranchoidea</taxon>
        <taxon>Plakobranchidae</taxon>
        <taxon>Plakobranchus</taxon>
    </lineage>
</organism>
<feature type="region of interest" description="Disordered" evidence="11">
    <location>
        <begin position="356"/>
        <end position="378"/>
    </location>
</feature>
<feature type="domain" description="G-protein coupled receptors family 1 profile" evidence="13">
    <location>
        <begin position="51"/>
        <end position="154"/>
    </location>
</feature>
<evidence type="ECO:0000259" key="13">
    <source>
        <dbReference type="PROSITE" id="PS50262"/>
    </source>
</evidence>
<keyword evidence="9 10" id="KW-0807">Transducer</keyword>
<sequence length="488" mass="54180">MENDTVSPISPEDSLALSEAGQALFGYTDVRESFIVYYEIEVAIYVITIVTNAMTVTLISCHRRLRILSNLFFACLAVSDLLQGVFGTVFDILRIHGFRSGGNWFFLRVEGVLFLQIAWWLATMLSYNCLLLITLERWLFIAYPFWHHRLFQPKGISGMVAICLGFSIIGCALFNTEEARRTNVGFFFPVLHTALSIIIFSTYAHIILISYRQQRSIRALSKRLSSRLEPVSPVALSNTDNGAVYATNGHLHNTPNTAIGSVDTSCRNDFDGDYNASHPTKSSGKVSFLLETKHSLQKVSRDNTASLTAVSCPGTVESSTGCGAVVLCVTEINDGFDHEDADNAVSAPHVEGNCLRGKQKTENETRKEGKKGRASKEKSGGVVSTNWRALRMSVTVFCMYFCFMSPWIYFQAVSSFIKGSGIDTGEISQALNTLTCLHFCSNFFVYAFQNRDFRTVLKQHCMTLLGCCSSAVKNRVVDISSSMNKTNH</sequence>
<feature type="transmembrane region" description="Helical" evidence="12">
    <location>
        <begin position="71"/>
        <end position="93"/>
    </location>
</feature>
<dbReference type="PROSITE" id="PS00237">
    <property type="entry name" value="G_PROTEIN_RECEP_F1_1"/>
    <property type="match status" value="1"/>
</dbReference>
<evidence type="ECO:0000313" key="14">
    <source>
        <dbReference type="EMBL" id="GFN97978.1"/>
    </source>
</evidence>
<feature type="transmembrane region" description="Helical" evidence="12">
    <location>
        <begin position="156"/>
        <end position="175"/>
    </location>
</feature>
<keyword evidence="6 12" id="KW-0472">Membrane</keyword>
<dbReference type="InterPro" id="IPR000276">
    <property type="entry name" value="GPCR_Rhodpsn"/>
</dbReference>
<dbReference type="Proteomes" id="UP000735302">
    <property type="component" value="Unassembled WGS sequence"/>
</dbReference>
<keyword evidence="4 12" id="KW-1133">Transmembrane helix</keyword>
<gene>
    <name evidence="14" type="ORF">PoB_002448400</name>
</gene>
<evidence type="ECO:0000256" key="6">
    <source>
        <dbReference type="ARBA" id="ARBA00023136"/>
    </source>
</evidence>
<keyword evidence="8" id="KW-0325">Glycoprotein</keyword>
<reference evidence="14 15" key="1">
    <citation type="journal article" date="2021" name="Elife">
        <title>Chloroplast acquisition without the gene transfer in kleptoplastic sea slugs, Plakobranchus ocellatus.</title>
        <authorList>
            <person name="Maeda T."/>
            <person name="Takahashi S."/>
            <person name="Yoshida T."/>
            <person name="Shimamura S."/>
            <person name="Takaki Y."/>
            <person name="Nagai Y."/>
            <person name="Toyoda A."/>
            <person name="Suzuki Y."/>
            <person name="Arimoto A."/>
            <person name="Ishii H."/>
            <person name="Satoh N."/>
            <person name="Nishiyama T."/>
            <person name="Hasebe M."/>
            <person name="Maruyama T."/>
            <person name="Minagawa J."/>
            <person name="Obokata J."/>
            <person name="Shigenobu S."/>
        </authorList>
    </citation>
    <scope>NUCLEOTIDE SEQUENCE [LARGE SCALE GENOMIC DNA]</scope>
</reference>
<dbReference type="PROSITE" id="PS50262">
    <property type="entry name" value="G_PROTEIN_RECEP_F1_2"/>
    <property type="match status" value="1"/>
</dbReference>
<evidence type="ECO:0000313" key="15">
    <source>
        <dbReference type="Proteomes" id="UP000735302"/>
    </source>
</evidence>
<keyword evidence="15" id="KW-1185">Reference proteome</keyword>
<evidence type="ECO:0000256" key="10">
    <source>
        <dbReference type="RuleBase" id="RU000688"/>
    </source>
</evidence>
<dbReference type="EMBL" id="BLXT01002828">
    <property type="protein sequence ID" value="GFN97978.1"/>
    <property type="molecule type" value="Genomic_DNA"/>
</dbReference>
<feature type="transmembrane region" description="Helical" evidence="12">
    <location>
        <begin position="430"/>
        <end position="448"/>
    </location>
</feature>
<evidence type="ECO:0000256" key="9">
    <source>
        <dbReference type="ARBA" id="ARBA00023224"/>
    </source>
</evidence>
<feature type="transmembrane region" description="Helical" evidence="12">
    <location>
        <begin position="35"/>
        <end position="59"/>
    </location>
</feature>
<dbReference type="Pfam" id="PF00001">
    <property type="entry name" value="7tm_1"/>
    <property type="match status" value="1"/>
</dbReference>
<dbReference type="CDD" id="cd00637">
    <property type="entry name" value="7tm_classA_rhodopsin-like"/>
    <property type="match status" value="1"/>
</dbReference>
<name>A0AAV3ZRM6_9GAST</name>
<dbReference type="Gene3D" id="1.20.1070.10">
    <property type="entry name" value="Rhodopsin 7-helix transmembrane proteins"/>
    <property type="match status" value="2"/>
</dbReference>
<proteinExistence type="inferred from homology"/>